<dbReference type="SMART" id="SM00743">
    <property type="entry name" value="Agenet"/>
    <property type="match status" value="2"/>
</dbReference>
<reference evidence="10" key="5">
    <citation type="journal article" date="2021" name="G3 (Bethesda)">
        <title>Aegilops tauschii genome assembly Aet v5.0 features greater sequence contiguity and improved annotation.</title>
        <authorList>
            <person name="Wang L."/>
            <person name="Zhu T."/>
            <person name="Rodriguez J.C."/>
            <person name="Deal K.R."/>
            <person name="Dubcovsky J."/>
            <person name="McGuire P.E."/>
            <person name="Lux T."/>
            <person name="Spannagl M."/>
            <person name="Mayer K.F.X."/>
            <person name="Baldrich P."/>
            <person name="Meyers B.C."/>
            <person name="Huo N."/>
            <person name="Gu Y.Q."/>
            <person name="Zhou H."/>
            <person name="Devos K.M."/>
            <person name="Bennetzen J.L."/>
            <person name="Unver T."/>
            <person name="Budak H."/>
            <person name="Gulick P.J."/>
            <person name="Galiba G."/>
            <person name="Kalapos B."/>
            <person name="Nelson D.R."/>
            <person name="Li P."/>
            <person name="You F.M."/>
            <person name="Luo M.C."/>
            <person name="Dvorak J."/>
        </authorList>
    </citation>
    <scope>NUCLEOTIDE SEQUENCE [LARGE SCALE GENOMIC DNA]</scope>
    <source>
        <strain evidence="10">cv. AL8/78</strain>
    </source>
</reference>
<dbReference type="Pfam" id="PF00628">
    <property type="entry name" value="PHD"/>
    <property type="match status" value="1"/>
</dbReference>
<evidence type="ECO:0000259" key="8">
    <source>
        <dbReference type="PROSITE" id="PS50016"/>
    </source>
</evidence>
<dbReference type="Gene3D" id="3.30.40.10">
    <property type="entry name" value="Zinc/RING finger domain, C3HC4 (zinc finger)"/>
    <property type="match status" value="2"/>
</dbReference>
<dbReference type="InterPro" id="IPR008395">
    <property type="entry name" value="Agenet-like_dom"/>
</dbReference>
<dbReference type="GO" id="GO:0008270">
    <property type="term" value="F:zinc ion binding"/>
    <property type="evidence" value="ECO:0007669"/>
    <property type="project" value="UniProtKB-KW"/>
</dbReference>
<dbReference type="InterPro" id="IPR001965">
    <property type="entry name" value="Znf_PHD"/>
</dbReference>
<keyword evidence="3 6" id="KW-0863">Zinc-finger</keyword>
<dbReference type="InterPro" id="IPR054292">
    <property type="entry name" value="DUF7028"/>
</dbReference>
<evidence type="ECO:0000313" key="11">
    <source>
        <dbReference type="Proteomes" id="UP000015105"/>
    </source>
</evidence>
<evidence type="ECO:0000313" key="10">
    <source>
        <dbReference type="EnsemblPlants" id="AET4Gv20505600.6"/>
    </source>
</evidence>
<dbReference type="Gene3D" id="3.40.630.30">
    <property type="match status" value="1"/>
</dbReference>
<reference evidence="11" key="1">
    <citation type="journal article" date="2014" name="Science">
        <title>Ancient hybridizations among the ancestral genomes of bread wheat.</title>
        <authorList>
            <consortium name="International Wheat Genome Sequencing Consortium,"/>
            <person name="Marcussen T."/>
            <person name="Sandve S.R."/>
            <person name="Heier L."/>
            <person name="Spannagl M."/>
            <person name="Pfeifer M."/>
            <person name="Jakobsen K.S."/>
            <person name="Wulff B.B."/>
            <person name="Steuernagel B."/>
            <person name="Mayer K.F."/>
            <person name="Olsen O.A."/>
        </authorList>
    </citation>
    <scope>NUCLEOTIDE SEQUENCE [LARGE SCALE GENOMIC DNA]</scope>
    <source>
        <strain evidence="11">cv. AL8/78</strain>
    </source>
</reference>
<organism evidence="10 11">
    <name type="scientific">Aegilops tauschii subsp. strangulata</name>
    <name type="common">Goatgrass</name>
    <dbReference type="NCBI Taxonomy" id="200361"/>
    <lineage>
        <taxon>Eukaryota</taxon>
        <taxon>Viridiplantae</taxon>
        <taxon>Streptophyta</taxon>
        <taxon>Embryophyta</taxon>
        <taxon>Tracheophyta</taxon>
        <taxon>Spermatophyta</taxon>
        <taxon>Magnoliopsida</taxon>
        <taxon>Liliopsida</taxon>
        <taxon>Poales</taxon>
        <taxon>Poaceae</taxon>
        <taxon>BOP clade</taxon>
        <taxon>Pooideae</taxon>
        <taxon>Triticodae</taxon>
        <taxon>Triticeae</taxon>
        <taxon>Triticinae</taxon>
        <taxon>Aegilops</taxon>
    </lineage>
</organism>
<dbReference type="PROSITE" id="PS50016">
    <property type="entry name" value="ZF_PHD_2"/>
    <property type="match status" value="1"/>
</dbReference>
<dbReference type="CDD" id="cd04301">
    <property type="entry name" value="NAT_SF"/>
    <property type="match status" value="1"/>
</dbReference>
<dbReference type="InterPro" id="IPR019786">
    <property type="entry name" value="Zinc_finger_PHD-type_CS"/>
</dbReference>
<evidence type="ECO:0000256" key="4">
    <source>
        <dbReference type="ARBA" id="ARBA00022833"/>
    </source>
</evidence>
<dbReference type="InterPro" id="IPR016181">
    <property type="entry name" value="Acyl_CoA_acyltransferase"/>
</dbReference>
<feature type="domain" description="PHD-type" evidence="8">
    <location>
        <begin position="818"/>
        <end position="863"/>
    </location>
</feature>
<dbReference type="SUPFAM" id="SSF57903">
    <property type="entry name" value="FYVE/PHD zinc finger"/>
    <property type="match status" value="1"/>
</dbReference>
<proteinExistence type="predicted"/>
<protein>
    <recommendedName>
        <fullName evidence="12">PHD-type domain-containing protein</fullName>
    </recommendedName>
</protein>
<dbReference type="Pfam" id="PF16135">
    <property type="entry name" value="TDBD"/>
    <property type="match status" value="1"/>
</dbReference>
<reference evidence="11" key="2">
    <citation type="journal article" date="2017" name="Nat. Plants">
        <title>The Aegilops tauschii genome reveals multiple impacts of transposons.</title>
        <authorList>
            <person name="Zhao G."/>
            <person name="Zou C."/>
            <person name="Li K."/>
            <person name="Wang K."/>
            <person name="Li T."/>
            <person name="Gao L."/>
            <person name="Zhang X."/>
            <person name="Wang H."/>
            <person name="Yang Z."/>
            <person name="Liu X."/>
            <person name="Jiang W."/>
            <person name="Mao L."/>
            <person name="Kong X."/>
            <person name="Jiao Y."/>
            <person name="Jia J."/>
        </authorList>
    </citation>
    <scope>NUCLEOTIDE SEQUENCE [LARGE SCALE GENOMIC DNA]</scope>
    <source>
        <strain evidence="11">cv. AL8/78</strain>
    </source>
</reference>
<dbReference type="PANTHER" id="PTHR46309">
    <property type="entry name" value="PHD FINGER PROTEIN 12"/>
    <property type="match status" value="1"/>
</dbReference>
<evidence type="ECO:0000256" key="2">
    <source>
        <dbReference type="ARBA" id="ARBA00022723"/>
    </source>
</evidence>
<dbReference type="GO" id="GO:0005634">
    <property type="term" value="C:nucleus"/>
    <property type="evidence" value="ECO:0007669"/>
    <property type="project" value="UniProtKB-SubCell"/>
</dbReference>
<dbReference type="InterPro" id="IPR042163">
    <property type="entry name" value="PHF12"/>
</dbReference>
<dbReference type="InterPro" id="IPR019787">
    <property type="entry name" value="Znf_PHD-finger"/>
</dbReference>
<feature type="region of interest" description="Disordered" evidence="7">
    <location>
        <begin position="1"/>
        <end position="31"/>
    </location>
</feature>
<feature type="domain" description="N-acetyltransferase" evidence="9">
    <location>
        <begin position="960"/>
        <end position="1122"/>
    </location>
</feature>
<feature type="compositionally biased region" description="Low complexity" evidence="7">
    <location>
        <begin position="10"/>
        <end position="19"/>
    </location>
</feature>
<dbReference type="Pfam" id="PF05641">
    <property type="entry name" value="Agenet"/>
    <property type="match status" value="1"/>
</dbReference>
<dbReference type="InterPro" id="IPR014002">
    <property type="entry name" value="Agenet_dom_plant"/>
</dbReference>
<dbReference type="SUPFAM" id="SSF55729">
    <property type="entry name" value="Acyl-CoA N-acyltransferases (Nat)"/>
    <property type="match status" value="1"/>
</dbReference>
<dbReference type="InterPro" id="IPR056511">
    <property type="entry name" value="IDM1_C"/>
</dbReference>
<evidence type="ECO:0000256" key="3">
    <source>
        <dbReference type="ARBA" id="ARBA00022771"/>
    </source>
</evidence>
<dbReference type="PROSITE" id="PS01359">
    <property type="entry name" value="ZF_PHD_1"/>
    <property type="match status" value="1"/>
</dbReference>
<evidence type="ECO:0000256" key="7">
    <source>
        <dbReference type="SAM" id="MobiDB-lite"/>
    </source>
</evidence>
<keyword evidence="5" id="KW-0539">Nucleus</keyword>
<comment type="subcellular location">
    <subcellularLocation>
        <location evidence="1">Nucleus</location>
    </subcellularLocation>
</comment>
<dbReference type="STRING" id="200361.A0A453IB44"/>
<dbReference type="Pfam" id="PF22970">
    <property type="entry name" value="DUF7028"/>
    <property type="match status" value="3"/>
</dbReference>
<keyword evidence="11" id="KW-1185">Reference proteome</keyword>
<sequence>RPSNPRPSVAARGAAMPRGAAKRRREPSPVAAAGERKLLPGEHVEVISFDPGLCGSWHQAVVIEILDNFRSVRYTDFVDDNGSGSPLVEQVEVSDAIDGKSSAARGSTRGKVRPVHPHQPLQVSDASYALWVDALVEGSYWEGVIADHAQGSMERKVFFPDEGDERIMAVDQLRRTQDWDEVTGTWKPRGIWLFLQMLLSHEEKDGLPVSVRQIWYDLRSNLSLTTEDNTWMCGTESFWEGSLAALIAELRSVCDKPTQDGNQIGDSCRSAETSTSAAFQNKNVEPIVSGKLDSASAAICRTMLEFISYYRNNDRISARARRESAKHHLKSVGWTFVDDRAKNRYCVSPDGKRFASFIAACEAYLAQKGCHTNNLLLHSVTRNNEDCSSIGTDLILRENKHHNKLSTDASASWMPVQLDAKFSPPIASLLASYQEVTSFSQGQINDTMRMKLKEHLLALGWSIVVKEDDIIRPNGQPSTIKRYRYKSPAGKTYVSFLQVLRSFAVQCIKRVKGNNTEDIPDNCNHLAAHRLNLDAAVSRDLATLGKRKRENKSDVVGKYVDCVEADVQNVRKKKLLRSKAKKFLKSAGWIVCQKMKSSKKRELRYHSPHGKSYKCLLAACKGYLEQGYQKENNASSGVTTDTFIALGGGATDTSGRKDLLVSVLDRHDGTFSWPTCHVKSKKRKSSSVPMSHARVLSSTHGQILPYQHRAKTVLSLLVDKNILLPRVKLTYKQRSDGPRLKEGTVTKDGIKCRCCNELFTLESFEVHAGCSTRLPAAHIFLKDGRSLSQCLVELMGENKPKESLHVRLKTNCSDTESDSICSICNEGGEILLCDNCPSSFHHACVGLEATPEGSWYCPSCRCNICDLSDYDPDINQFTEKTIMYCDQCEREYHVGCMRNKGDQLTCCPEGCWFCSRGCSEIFHHLQELIGKSIPTPVEGLSCTILRFDRENASNHGDFYNEIMAEQYGKLCIALDVLHECFVTIIEPRTRRDLSEDIVFNRESGLRRLNFRGFYTILLQKDGELISVGTFRVCGKKFAELPLIGTRIQYRRQGMCRLLMNELEKLLSGLGVERLILPAIPQLLETWTGSFGFTAMSCSQRFELAESSILSFQGTTICQKILDATDHNPRDMSIQLVLNAEEIELGKNSIVSFERTTACDTVVNNASNHSEELKVTAQTNYNSLACDTVVNNASNHSEELKVTAQTNYNSLALAENSVFSSWGTTICQKVSSNAFSHPEELNGSDYQLECTSIVPETLESDSQESTSVGVEDRDQPEPELILEIRSNSSEEGNCAVGVPIITPNPEVNFTVDSHGQPYDSVGADQCSGSCVSTEVKPVAAAPGSKYKGKCYERNRWSNGRRKLEMHGYGVSTK</sequence>
<reference evidence="10" key="3">
    <citation type="journal article" date="2017" name="Nature">
        <title>Genome sequence of the progenitor of the wheat D genome Aegilops tauschii.</title>
        <authorList>
            <person name="Luo M.C."/>
            <person name="Gu Y.Q."/>
            <person name="Puiu D."/>
            <person name="Wang H."/>
            <person name="Twardziok S.O."/>
            <person name="Deal K.R."/>
            <person name="Huo N."/>
            <person name="Zhu T."/>
            <person name="Wang L."/>
            <person name="Wang Y."/>
            <person name="McGuire P.E."/>
            <person name="Liu S."/>
            <person name="Long H."/>
            <person name="Ramasamy R.K."/>
            <person name="Rodriguez J.C."/>
            <person name="Van S.L."/>
            <person name="Yuan L."/>
            <person name="Wang Z."/>
            <person name="Xia Z."/>
            <person name="Xiao L."/>
            <person name="Anderson O.D."/>
            <person name="Ouyang S."/>
            <person name="Liang Y."/>
            <person name="Zimin A.V."/>
            <person name="Pertea G."/>
            <person name="Qi P."/>
            <person name="Bennetzen J.L."/>
            <person name="Dai X."/>
            <person name="Dawson M.W."/>
            <person name="Muller H.G."/>
            <person name="Kugler K."/>
            <person name="Rivarola-Duarte L."/>
            <person name="Spannagl M."/>
            <person name="Mayer K.F.X."/>
            <person name="Lu F.H."/>
            <person name="Bevan M.W."/>
            <person name="Leroy P."/>
            <person name="Li P."/>
            <person name="You F.M."/>
            <person name="Sun Q."/>
            <person name="Liu Z."/>
            <person name="Lyons E."/>
            <person name="Wicker T."/>
            <person name="Salzberg S.L."/>
            <person name="Devos K.M."/>
            <person name="Dvorak J."/>
        </authorList>
    </citation>
    <scope>NUCLEOTIDE SEQUENCE [LARGE SCALE GENOMIC DNA]</scope>
    <source>
        <strain evidence="10">cv. AL8/78</strain>
    </source>
</reference>
<dbReference type="InterPro" id="IPR032308">
    <property type="entry name" value="TDBD"/>
</dbReference>
<keyword evidence="2" id="KW-0479">Metal-binding</keyword>
<dbReference type="GO" id="GO:0006357">
    <property type="term" value="P:regulation of transcription by RNA polymerase II"/>
    <property type="evidence" value="ECO:0007669"/>
    <property type="project" value="TreeGrafter"/>
</dbReference>
<dbReference type="Pfam" id="PF23209">
    <property type="entry name" value="IDM1_C"/>
    <property type="match status" value="1"/>
</dbReference>
<dbReference type="GO" id="GO:0016747">
    <property type="term" value="F:acyltransferase activity, transferring groups other than amino-acyl groups"/>
    <property type="evidence" value="ECO:0007669"/>
    <property type="project" value="InterPro"/>
</dbReference>
<evidence type="ECO:0000259" key="9">
    <source>
        <dbReference type="PROSITE" id="PS51186"/>
    </source>
</evidence>
<dbReference type="Gramene" id="AET4Gv20505600.6">
    <property type="protein sequence ID" value="AET4Gv20505600.6"/>
    <property type="gene ID" value="AET4Gv20505600"/>
</dbReference>
<evidence type="ECO:0000256" key="5">
    <source>
        <dbReference type="ARBA" id="ARBA00023242"/>
    </source>
</evidence>
<dbReference type="Proteomes" id="UP000015105">
    <property type="component" value="Chromosome 4D"/>
</dbReference>
<dbReference type="SMART" id="SM00249">
    <property type="entry name" value="PHD"/>
    <property type="match status" value="2"/>
</dbReference>
<accession>A0A453IB44</accession>
<name>A0A453IB44_AEGTS</name>
<dbReference type="CDD" id="cd15567">
    <property type="entry name" value="PHD4_NSD"/>
    <property type="match status" value="1"/>
</dbReference>
<evidence type="ECO:0000256" key="6">
    <source>
        <dbReference type="PROSITE-ProRule" id="PRU00146"/>
    </source>
</evidence>
<keyword evidence="4" id="KW-0862">Zinc</keyword>
<dbReference type="PROSITE" id="PS51186">
    <property type="entry name" value="GNAT"/>
    <property type="match status" value="1"/>
</dbReference>
<dbReference type="InterPro" id="IPR011011">
    <property type="entry name" value="Znf_FYVE_PHD"/>
</dbReference>
<dbReference type="PANTHER" id="PTHR46309:SF12">
    <property type="entry name" value="GB|AAC80581.1"/>
    <property type="match status" value="1"/>
</dbReference>
<evidence type="ECO:0000256" key="1">
    <source>
        <dbReference type="ARBA" id="ARBA00004123"/>
    </source>
</evidence>
<dbReference type="InterPro" id="IPR013083">
    <property type="entry name" value="Znf_RING/FYVE/PHD"/>
</dbReference>
<dbReference type="InterPro" id="IPR000182">
    <property type="entry name" value="GNAT_dom"/>
</dbReference>
<dbReference type="EnsemblPlants" id="AET4Gv20505600.6">
    <property type="protein sequence ID" value="AET4Gv20505600.6"/>
    <property type="gene ID" value="AET4Gv20505600"/>
</dbReference>
<reference evidence="10" key="4">
    <citation type="submission" date="2019-03" db="UniProtKB">
        <authorList>
            <consortium name="EnsemblPlants"/>
        </authorList>
    </citation>
    <scope>IDENTIFICATION</scope>
</reference>
<evidence type="ECO:0008006" key="12">
    <source>
        <dbReference type="Google" id="ProtNLM"/>
    </source>
</evidence>
<dbReference type="GO" id="GO:0003714">
    <property type="term" value="F:transcription corepressor activity"/>
    <property type="evidence" value="ECO:0007669"/>
    <property type="project" value="InterPro"/>
</dbReference>